<evidence type="ECO:0000313" key="2">
    <source>
        <dbReference type="Proteomes" id="UP000308600"/>
    </source>
</evidence>
<accession>A0ACD3APJ0</accession>
<gene>
    <name evidence="1" type="ORF">BDN72DRAFT_822415</name>
</gene>
<reference evidence="1 2" key="1">
    <citation type="journal article" date="2019" name="Nat. Ecol. Evol.">
        <title>Megaphylogeny resolves global patterns of mushroom evolution.</title>
        <authorList>
            <person name="Varga T."/>
            <person name="Krizsan K."/>
            <person name="Foldi C."/>
            <person name="Dima B."/>
            <person name="Sanchez-Garcia M."/>
            <person name="Sanchez-Ramirez S."/>
            <person name="Szollosi G.J."/>
            <person name="Szarkandi J.G."/>
            <person name="Papp V."/>
            <person name="Albert L."/>
            <person name="Andreopoulos W."/>
            <person name="Angelini C."/>
            <person name="Antonin V."/>
            <person name="Barry K.W."/>
            <person name="Bougher N.L."/>
            <person name="Buchanan P."/>
            <person name="Buyck B."/>
            <person name="Bense V."/>
            <person name="Catcheside P."/>
            <person name="Chovatia M."/>
            <person name="Cooper J."/>
            <person name="Damon W."/>
            <person name="Desjardin D."/>
            <person name="Finy P."/>
            <person name="Geml J."/>
            <person name="Haridas S."/>
            <person name="Hughes K."/>
            <person name="Justo A."/>
            <person name="Karasinski D."/>
            <person name="Kautmanova I."/>
            <person name="Kiss B."/>
            <person name="Kocsube S."/>
            <person name="Kotiranta H."/>
            <person name="LaButti K.M."/>
            <person name="Lechner B.E."/>
            <person name="Liimatainen K."/>
            <person name="Lipzen A."/>
            <person name="Lukacs Z."/>
            <person name="Mihaltcheva S."/>
            <person name="Morgado L.N."/>
            <person name="Niskanen T."/>
            <person name="Noordeloos M.E."/>
            <person name="Ohm R.A."/>
            <person name="Ortiz-Santana B."/>
            <person name="Ovrebo C."/>
            <person name="Racz N."/>
            <person name="Riley R."/>
            <person name="Savchenko A."/>
            <person name="Shiryaev A."/>
            <person name="Soop K."/>
            <person name="Spirin V."/>
            <person name="Szebenyi C."/>
            <person name="Tomsovsky M."/>
            <person name="Tulloss R.E."/>
            <person name="Uehling J."/>
            <person name="Grigoriev I.V."/>
            <person name="Vagvolgyi C."/>
            <person name="Papp T."/>
            <person name="Martin F.M."/>
            <person name="Miettinen O."/>
            <person name="Hibbett D.S."/>
            <person name="Nagy L.G."/>
        </authorList>
    </citation>
    <scope>NUCLEOTIDE SEQUENCE [LARGE SCALE GENOMIC DNA]</scope>
    <source>
        <strain evidence="1 2">NL-1719</strain>
    </source>
</reference>
<sequence>MVTSLLTTASTTLTPSKRFSSLSIGAPTPPRSNVTPKAHTPFTPAFTPSGSTSATYRLLYRGALSLPDSHLTLDGLTFFARFESQAAEHELLENPLALSLESMRGRPSLTFQGTVKMSEVWIDESGGIEMDIHTHAIVSNIYFENVFCLVPWAPTRQGNSKLSPVQDPQRSEMGIKVLLGDSDGPGTTQMIIYARLHPTPPGSQSDPRPIQLLVARQIPQPLQVLPTRRLPRPDDPIPRKPPLALLRQNSLPTNKLKLKRVASATSLPGPSNQAGVGGNKRQKLTQSQSLGPGTAFAAALESGKGLAGLGSDVRLGQVNDDGFKVPFTPARFKTGAKGKDNEQEKGKTSKKGKEKEGDLPVDSAGDIFSVEATALKAKKKVEFDVEMAEDSESELEKTNKTMIKKAAMHQLMSVKDPTLFSTPNSMSKTPSSTAAKANALKANPEAKELWGWIYRGVGYALRGQIRSQPVDPQVVDRLIQTHISMYIDGQGGIIATTSSPKSGAPPPTTSNPSGPTSMDPSSEASSEQA</sequence>
<protein>
    <submittedName>
        <fullName evidence="1">Uncharacterized protein</fullName>
    </submittedName>
</protein>
<dbReference type="EMBL" id="ML208376">
    <property type="protein sequence ID" value="TFK67442.1"/>
    <property type="molecule type" value="Genomic_DNA"/>
</dbReference>
<keyword evidence="2" id="KW-1185">Reference proteome</keyword>
<proteinExistence type="predicted"/>
<dbReference type="Proteomes" id="UP000308600">
    <property type="component" value="Unassembled WGS sequence"/>
</dbReference>
<name>A0ACD3APJ0_9AGAR</name>
<evidence type="ECO:0000313" key="1">
    <source>
        <dbReference type="EMBL" id="TFK67442.1"/>
    </source>
</evidence>
<organism evidence="1 2">
    <name type="scientific">Pluteus cervinus</name>
    <dbReference type="NCBI Taxonomy" id="181527"/>
    <lineage>
        <taxon>Eukaryota</taxon>
        <taxon>Fungi</taxon>
        <taxon>Dikarya</taxon>
        <taxon>Basidiomycota</taxon>
        <taxon>Agaricomycotina</taxon>
        <taxon>Agaricomycetes</taxon>
        <taxon>Agaricomycetidae</taxon>
        <taxon>Agaricales</taxon>
        <taxon>Pluteineae</taxon>
        <taxon>Pluteaceae</taxon>
        <taxon>Pluteus</taxon>
    </lineage>
</organism>